<comment type="caution">
    <text evidence="1">The sequence shown here is derived from an EMBL/GenBank/DDBJ whole genome shotgun (WGS) entry which is preliminary data.</text>
</comment>
<dbReference type="Proteomes" id="UP001141434">
    <property type="component" value="Unassembled WGS sequence"/>
</dbReference>
<gene>
    <name evidence="1" type="ORF">NUU61_000282</name>
</gene>
<dbReference type="EMBL" id="JAPMSZ010000001">
    <property type="protein sequence ID" value="KAJ5114523.1"/>
    <property type="molecule type" value="Genomic_DNA"/>
</dbReference>
<evidence type="ECO:0000313" key="1">
    <source>
        <dbReference type="EMBL" id="KAJ5114523.1"/>
    </source>
</evidence>
<organism evidence="1 2">
    <name type="scientific">Penicillium alfredii</name>
    <dbReference type="NCBI Taxonomy" id="1506179"/>
    <lineage>
        <taxon>Eukaryota</taxon>
        <taxon>Fungi</taxon>
        <taxon>Dikarya</taxon>
        <taxon>Ascomycota</taxon>
        <taxon>Pezizomycotina</taxon>
        <taxon>Eurotiomycetes</taxon>
        <taxon>Eurotiomycetidae</taxon>
        <taxon>Eurotiales</taxon>
        <taxon>Aspergillaceae</taxon>
        <taxon>Penicillium</taxon>
    </lineage>
</organism>
<evidence type="ECO:0000313" key="2">
    <source>
        <dbReference type="Proteomes" id="UP001141434"/>
    </source>
</evidence>
<proteinExistence type="predicted"/>
<dbReference type="GeneID" id="81390034"/>
<sequence>MLLCDEAIDDKEFERICAEVASTMTIHIDFVSLLHLIANSKNARAVVVTCGIRRIWDMILERERLTDTVEVIGGGRLVDGFVVTPVVKMVVVNRLRSFHCARVWGFGDSPLDLDMLQMANGERGYRRDWQQGHPQPEHGYDARDALDNQGFRPFGHDRHRLPLVDITAPNFVATILGQEKQDPVRVIHATKRAAVKLLSTPMRNKSLPDPTLHKTYQDAEWYLGIELLADLIGFKTFQSHTPKAISQTDTDSSTKKRHWSWASCAAASRSPWA</sequence>
<name>A0A9W9KQX5_9EURO</name>
<protein>
    <submittedName>
        <fullName evidence="1">Uncharacterized protein</fullName>
    </submittedName>
</protein>
<dbReference type="AlphaFoldDB" id="A0A9W9KQX5"/>
<reference evidence="1" key="2">
    <citation type="journal article" date="2023" name="IMA Fungus">
        <title>Comparative genomic study of the Penicillium genus elucidates a diverse pangenome and 15 lateral gene transfer events.</title>
        <authorList>
            <person name="Petersen C."/>
            <person name="Sorensen T."/>
            <person name="Nielsen M.R."/>
            <person name="Sondergaard T.E."/>
            <person name="Sorensen J.L."/>
            <person name="Fitzpatrick D.A."/>
            <person name="Frisvad J.C."/>
            <person name="Nielsen K.L."/>
        </authorList>
    </citation>
    <scope>NUCLEOTIDE SEQUENCE</scope>
    <source>
        <strain evidence="1">IBT 34128</strain>
    </source>
</reference>
<dbReference type="RefSeq" id="XP_056515716.1">
    <property type="nucleotide sequence ID" value="XM_056650866.1"/>
</dbReference>
<dbReference type="Pfam" id="PF12710">
    <property type="entry name" value="HAD"/>
    <property type="match status" value="1"/>
</dbReference>
<dbReference type="SUPFAM" id="SSF56784">
    <property type="entry name" value="HAD-like"/>
    <property type="match status" value="1"/>
</dbReference>
<dbReference type="OrthoDB" id="5416609at2759"/>
<reference evidence="1" key="1">
    <citation type="submission" date="2022-11" db="EMBL/GenBank/DDBJ databases">
        <authorList>
            <person name="Petersen C."/>
        </authorList>
    </citation>
    <scope>NUCLEOTIDE SEQUENCE</scope>
    <source>
        <strain evidence="1">IBT 34128</strain>
    </source>
</reference>
<dbReference type="InterPro" id="IPR036412">
    <property type="entry name" value="HAD-like_sf"/>
</dbReference>
<keyword evidence="2" id="KW-1185">Reference proteome</keyword>
<accession>A0A9W9KQX5</accession>